<evidence type="ECO:0008006" key="4">
    <source>
        <dbReference type="Google" id="ProtNLM"/>
    </source>
</evidence>
<protein>
    <recommendedName>
        <fullName evidence="4">Conjugal transfer protein TraH</fullName>
    </recommendedName>
</protein>
<dbReference type="Proteomes" id="UP000242886">
    <property type="component" value="Plasmid SDENCHOLpa"/>
</dbReference>
<proteinExistence type="predicted"/>
<feature type="region of interest" description="Disordered" evidence="1">
    <location>
        <begin position="1"/>
        <end position="23"/>
    </location>
</feature>
<keyword evidence="3" id="KW-1185">Reference proteome</keyword>
<feature type="compositionally biased region" description="Polar residues" evidence="1">
    <location>
        <begin position="1"/>
        <end position="10"/>
    </location>
</feature>
<dbReference type="EMBL" id="LT837804">
    <property type="protein sequence ID" value="SMB33171.1"/>
    <property type="molecule type" value="Genomic_DNA"/>
</dbReference>
<organism evidence="2 3">
    <name type="scientific">Sterolibacterium denitrificans</name>
    <dbReference type="NCBI Taxonomy" id="157592"/>
    <lineage>
        <taxon>Bacteria</taxon>
        <taxon>Pseudomonadati</taxon>
        <taxon>Pseudomonadota</taxon>
        <taxon>Betaproteobacteria</taxon>
        <taxon>Nitrosomonadales</taxon>
        <taxon>Sterolibacteriaceae</taxon>
        <taxon>Sterolibacterium</taxon>
    </lineage>
</organism>
<evidence type="ECO:0000313" key="2">
    <source>
        <dbReference type="EMBL" id="SMB33171.1"/>
    </source>
</evidence>
<geneLocation type="plasmid" evidence="2 3">
    <name>SDENCHOLpa</name>
</geneLocation>
<reference evidence="2" key="1">
    <citation type="submission" date="2017-03" db="EMBL/GenBank/DDBJ databases">
        <authorList>
            <consortium name="AG Boll"/>
        </authorList>
    </citation>
    <scope>NUCLEOTIDE SEQUENCE [LARGE SCALE GENOMIC DNA]</scope>
    <source>
        <strain evidence="2">Chol</strain>
    </source>
</reference>
<evidence type="ECO:0000256" key="1">
    <source>
        <dbReference type="SAM" id="MobiDB-lite"/>
    </source>
</evidence>
<sequence>MSDPTTTASAQIEHDQASEQPLYISPTLKNLDAKHRPEPSPACETCPASVWFSTDEVLKCFCGRMHLIVWDGNEPPILKCDGRELAILALMEAQNA</sequence>
<evidence type="ECO:0000313" key="3">
    <source>
        <dbReference type="Proteomes" id="UP000242886"/>
    </source>
</evidence>
<accession>A0A7Z7HTB1</accession>
<gene>
    <name evidence="2" type="ORF">SDENCHOL_PA20014</name>
</gene>
<name>A0A7Z7HTB1_9PROT</name>
<dbReference type="AlphaFoldDB" id="A0A7Z7HTB1"/>
<keyword evidence="2" id="KW-0614">Plasmid</keyword>